<proteinExistence type="predicted"/>
<dbReference type="STRING" id="597456.A0A0L7R1T6"/>
<evidence type="ECO:0000313" key="2">
    <source>
        <dbReference type="EMBL" id="KOC64751.1"/>
    </source>
</evidence>
<gene>
    <name evidence="2" type="ORF">WH47_00254</name>
</gene>
<sequence length="244" mass="27470">MGVDEPTIRKICGDGLSLNLRSNEQILEVTGDGCSITMSKNHGSVKIIGDGCRLRIDRNMGDVEYTGDGGQVLLGPKSTNDKVKYTGDGGRISLNGESWKKNRKSKEDTDKKVNVKGSTKEKQASRSQEDAENTFNEGKDVKRNEERRNGKSTKFRIITSIDCDEKNVKRWFVCPETVVKNFNGAAFVKIEPKSTKTKIEVKRWEDYEKDSCDSPAISVPSNRENVDFNRRADMFEDREETAMI</sequence>
<keyword evidence="3" id="KW-1185">Reference proteome</keyword>
<name>A0A0L7R1T6_9HYME</name>
<organism evidence="2 3">
    <name type="scientific">Habropoda laboriosa</name>
    <dbReference type="NCBI Taxonomy" id="597456"/>
    <lineage>
        <taxon>Eukaryota</taxon>
        <taxon>Metazoa</taxon>
        <taxon>Ecdysozoa</taxon>
        <taxon>Arthropoda</taxon>
        <taxon>Hexapoda</taxon>
        <taxon>Insecta</taxon>
        <taxon>Pterygota</taxon>
        <taxon>Neoptera</taxon>
        <taxon>Endopterygota</taxon>
        <taxon>Hymenoptera</taxon>
        <taxon>Apocrita</taxon>
        <taxon>Aculeata</taxon>
        <taxon>Apoidea</taxon>
        <taxon>Anthophila</taxon>
        <taxon>Apidae</taxon>
        <taxon>Habropoda</taxon>
    </lineage>
</organism>
<evidence type="ECO:0000313" key="3">
    <source>
        <dbReference type="Proteomes" id="UP000053825"/>
    </source>
</evidence>
<accession>A0A0L7R1T6</accession>
<feature type="region of interest" description="Disordered" evidence="1">
    <location>
        <begin position="94"/>
        <end position="149"/>
    </location>
</feature>
<protein>
    <submittedName>
        <fullName evidence="2">Uncharacterized protein</fullName>
    </submittedName>
</protein>
<dbReference type="Proteomes" id="UP000053825">
    <property type="component" value="Unassembled WGS sequence"/>
</dbReference>
<reference evidence="2 3" key="1">
    <citation type="submission" date="2015-07" db="EMBL/GenBank/DDBJ databases">
        <title>The genome of Habropoda laboriosa.</title>
        <authorList>
            <person name="Pan H."/>
            <person name="Kapheim K."/>
        </authorList>
    </citation>
    <scope>NUCLEOTIDE SEQUENCE [LARGE SCALE GENOMIC DNA]</scope>
    <source>
        <strain evidence="2">0110345459</strain>
    </source>
</reference>
<dbReference type="EMBL" id="KQ414667">
    <property type="protein sequence ID" value="KOC64751.1"/>
    <property type="molecule type" value="Genomic_DNA"/>
</dbReference>
<dbReference type="AlphaFoldDB" id="A0A0L7R1T6"/>
<feature type="compositionally biased region" description="Basic and acidic residues" evidence="1">
    <location>
        <begin position="137"/>
        <end position="149"/>
    </location>
</feature>
<evidence type="ECO:0000256" key="1">
    <source>
        <dbReference type="SAM" id="MobiDB-lite"/>
    </source>
</evidence>
<dbReference type="OrthoDB" id="8190314at2759"/>
<feature type="compositionally biased region" description="Basic and acidic residues" evidence="1">
    <location>
        <begin position="105"/>
        <end position="129"/>
    </location>
</feature>